<dbReference type="PROSITE" id="PS50929">
    <property type="entry name" value="ABC_TM1F"/>
    <property type="match status" value="1"/>
</dbReference>
<dbReference type="InterPro" id="IPR017871">
    <property type="entry name" value="ABC_transporter-like_CS"/>
</dbReference>
<dbReference type="Pfam" id="PF00664">
    <property type="entry name" value="ABC_membrane"/>
    <property type="match status" value="1"/>
</dbReference>
<dbReference type="InterPro" id="IPR027417">
    <property type="entry name" value="P-loop_NTPase"/>
</dbReference>
<evidence type="ECO:0000256" key="1">
    <source>
        <dbReference type="ARBA" id="ARBA00004141"/>
    </source>
</evidence>
<dbReference type="InterPro" id="IPR011527">
    <property type="entry name" value="ABC1_TM_dom"/>
</dbReference>
<feature type="transmembrane region" description="Helical" evidence="7">
    <location>
        <begin position="105"/>
        <end position="123"/>
    </location>
</feature>
<organism evidence="10 11">
    <name type="scientific">Ancylostoma caninum</name>
    <name type="common">Dog hookworm</name>
    <dbReference type="NCBI Taxonomy" id="29170"/>
    <lineage>
        <taxon>Eukaryota</taxon>
        <taxon>Metazoa</taxon>
        <taxon>Ecdysozoa</taxon>
        <taxon>Nematoda</taxon>
        <taxon>Chromadorea</taxon>
        <taxon>Rhabditida</taxon>
        <taxon>Rhabditina</taxon>
        <taxon>Rhabditomorpha</taxon>
        <taxon>Strongyloidea</taxon>
        <taxon>Ancylostomatidae</taxon>
        <taxon>Ancylostomatinae</taxon>
        <taxon>Ancylostoma</taxon>
    </lineage>
</organism>
<dbReference type="Pfam" id="PF00005">
    <property type="entry name" value="ABC_tran"/>
    <property type="match status" value="2"/>
</dbReference>
<evidence type="ECO:0000259" key="8">
    <source>
        <dbReference type="PROSITE" id="PS50893"/>
    </source>
</evidence>
<evidence type="ECO:0000256" key="5">
    <source>
        <dbReference type="ARBA" id="ARBA00022989"/>
    </source>
</evidence>
<evidence type="ECO:0000313" key="10">
    <source>
        <dbReference type="EMBL" id="RCN42920.1"/>
    </source>
</evidence>
<feature type="transmembrane region" description="Helical" evidence="7">
    <location>
        <begin position="75"/>
        <end position="93"/>
    </location>
</feature>
<keyword evidence="11" id="KW-1185">Reference proteome</keyword>
<keyword evidence="6 7" id="KW-0472">Membrane</keyword>
<dbReference type="SUPFAM" id="SSF90123">
    <property type="entry name" value="ABC transporter transmembrane region"/>
    <property type="match status" value="1"/>
</dbReference>
<dbReference type="PANTHER" id="PTHR24221">
    <property type="entry name" value="ATP-BINDING CASSETTE SUB-FAMILY B"/>
    <property type="match status" value="1"/>
</dbReference>
<name>A0A368GIP5_ANCCA</name>
<evidence type="ECO:0000256" key="2">
    <source>
        <dbReference type="ARBA" id="ARBA00022692"/>
    </source>
</evidence>
<keyword evidence="2 7" id="KW-0812">Transmembrane</keyword>
<evidence type="ECO:0000256" key="6">
    <source>
        <dbReference type="ARBA" id="ARBA00023136"/>
    </source>
</evidence>
<dbReference type="Proteomes" id="UP000252519">
    <property type="component" value="Unassembled WGS sequence"/>
</dbReference>
<dbReference type="InterPro" id="IPR003439">
    <property type="entry name" value="ABC_transporter-like_ATP-bd"/>
</dbReference>
<dbReference type="GO" id="GO:0016887">
    <property type="term" value="F:ATP hydrolysis activity"/>
    <property type="evidence" value="ECO:0007669"/>
    <property type="project" value="InterPro"/>
</dbReference>
<dbReference type="SMART" id="SM00382">
    <property type="entry name" value="AAA"/>
    <property type="match status" value="1"/>
</dbReference>
<dbReference type="Gene3D" id="3.40.50.300">
    <property type="entry name" value="P-loop containing nucleotide triphosphate hydrolases"/>
    <property type="match status" value="2"/>
</dbReference>
<dbReference type="InterPro" id="IPR039421">
    <property type="entry name" value="Type_1_exporter"/>
</dbReference>
<proteinExistence type="predicted"/>
<comment type="subcellular location">
    <subcellularLocation>
        <location evidence="1">Membrane</location>
        <topology evidence="1">Multi-pass membrane protein</topology>
    </subcellularLocation>
</comment>
<comment type="caution">
    <text evidence="10">The sequence shown here is derived from an EMBL/GenBank/DDBJ whole genome shotgun (WGS) entry which is preliminary data.</text>
</comment>
<dbReference type="GO" id="GO:0005524">
    <property type="term" value="F:ATP binding"/>
    <property type="evidence" value="ECO:0007669"/>
    <property type="project" value="UniProtKB-KW"/>
</dbReference>
<dbReference type="PANTHER" id="PTHR24221:SF243">
    <property type="entry name" value="P-GLYCOPROTEIN RELATED"/>
    <property type="match status" value="1"/>
</dbReference>
<dbReference type="PROSITE" id="PS50893">
    <property type="entry name" value="ABC_TRANSPORTER_2"/>
    <property type="match status" value="1"/>
</dbReference>
<dbReference type="InterPro" id="IPR036640">
    <property type="entry name" value="ABC1_TM_sf"/>
</dbReference>
<keyword evidence="4 10" id="KW-0067">ATP-binding</keyword>
<dbReference type="Gene3D" id="1.20.1560.10">
    <property type="entry name" value="ABC transporter type 1, transmembrane domain"/>
    <property type="match status" value="1"/>
</dbReference>
<keyword evidence="3" id="KW-0547">Nucleotide-binding</keyword>
<dbReference type="AlphaFoldDB" id="A0A368GIP5"/>
<dbReference type="OrthoDB" id="6500128at2759"/>
<feature type="domain" description="ABC transmembrane type-1" evidence="9">
    <location>
        <begin position="1"/>
        <end position="128"/>
    </location>
</feature>
<reference evidence="10 11" key="1">
    <citation type="submission" date="2014-10" db="EMBL/GenBank/DDBJ databases">
        <title>Draft genome of the hookworm Ancylostoma caninum.</title>
        <authorList>
            <person name="Mitreva M."/>
        </authorList>
    </citation>
    <scope>NUCLEOTIDE SEQUENCE [LARGE SCALE GENOMIC DNA]</scope>
    <source>
        <strain evidence="10 11">Baltimore</strain>
    </source>
</reference>
<keyword evidence="5 7" id="KW-1133">Transmembrane helix</keyword>
<dbReference type="GO" id="GO:0140359">
    <property type="term" value="F:ABC-type transporter activity"/>
    <property type="evidence" value="ECO:0007669"/>
    <property type="project" value="InterPro"/>
</dbReference>
<dbReference type="EMBL" id="JOJR01000174">
    <property type="protein sequence ID" value="RCN42920.1"/>
    <property type="molecule type" value="Genomic_DNA"/>
</dbReference>
<sequence>MIWLARTIMNKNIELIKNDEAGRLAIETIENVRTIQLLTRTTLFYSRYESASKHQKRSELTKGIFEGINFTISQSFTYIMMCLTYAVGIHIIYTQQKTSDNVFRSIIAMLLGSVAVMNSSAYFPEFVKARTAAGLLFSMIYRKPKTGDADKGEKVVRRGWIPPIFSLTGRVVVRLQTIRGNILFDDVKFSYPQRPRQPVMRGLQFSAQRGQTVALVGPSGSGKSTIISMLERFYDATDGSVVGEKGTQLSGGQKQRIAIARALVRDPKILLLDEATSALDSESERAVQEALDLAREGRTCITIAHRLSSIQNADLIVYVENGKVRESGTHSQLMHRKGRYYQLIKKQDLAT</sequence>
<dbReference type="STRING" id="29170.A0A368GIP5"/>
<accession>A0A368GIP5</accession>
<dbReference type="PROSITE" id="PS00211">
    <property type="entry name" value="ABC_TRANSPORTER_1"/>
    <property type="match status" value="1"/>
</dbReference>
<evidence type="ECO:0000256" key="3">
    <source>
        <dbReference type="ARBA" id="ARBA00022741"/>
    </source>
</evidence>
<dbReference type="SUPFAM" id="SSF52540">
    <property type="entry name" value="P-loop containing nucleoside triphosphate hydrolases"/>
    <property type="match status" value="1"/>
</dbReference>
<evidence type="ECO:0000256" key="4">
    <source>
        <dbReference type="ARBA" id="ARBA00022840"/>
    </source>
</evidence>
<protein>
    <submittedName>
        <fullName evidence="10">ABC transporter, ATP-binding protein</fullName>
    </submittedName>
</protein>
<dbReference type="GO" id="GO:0016020">
    <property type="term" value="C:membrane"/>
    <property type="evidence" value="ECO:0007669"/>
    <property type="project" value="UniProtKB-SubCell"/>
</dbReference>
<evidence type="ECO:0000313" key="11">
    <source>
        <dbReference type="Proteomes" id="UP000252519"/>
    </source>
</evidence>
<dbReference type="InterPro" id="IPR003593">
    <property type="entry name" value="AAA+_ATPase"/>
</dbReference>
<evidence type="ECO:0000256" key="7">
    <source>
        <dbReference type="SAM" id="Phobius"/>
    </source>
</evidence>
<feature type="domain" description="ABC transporter" evidence="8">
    <location>
        <begin position="182"/>
        <end position="346"/>
    </location>
</feature>
<evidence type="ECO:0000259" key="9">
    <source>
        <dbReference type="PROSITE" id="PS50929"/>
    </source>
</evidence>
<gene>
    <name evidence="10" type="ORF">ANCCAN_11054</name>
</gene>